<evidence type="ECO:0000313" key="3">
    <source>
        <dbReference type="Proteomes" id="UP000076809"/>
    </source>
</evidence>
<dbReference type="InterPro" id="IPR013655">
    <property type="entry name" value="PAS_fold_3"/>
</dbReference>
<organism evidence="2 3">
    <name type="scientific">Aeromonas veronii</name>
    <dbReference type="NCBI Taxonomy" id="654"/>
    <lineage>
        <taxon>Bacteria</taxon>
        <taxon>Pseudomonadati</taxon>
        <taxon>Pseudomonadota</taxon>
        <taxon>Gammaproteobacteria</taxon>
        <taxon>Aeromonadales</taxon>
        <taxon>Aeromonadaceae</taxon>
        <taxon>Aeromonas</taxon>
    </lineage>
</organism>
<dbReference type="SMART" id="SM00091">
    <property type="entry name" value="PAS"/>
    <property type="match status" value="1"/>
</dbReference>
<dbReference type="EMBL" id="CP014774">
    <property type="protein sequence ID" value="ANB54901.1"/>
    <property type="molecule type" value="Genomic_DNA"/>
</dbReference>
<gene>
    <name evidence="2" type="ORF">WM43_20705</name>
</gene>
<dbReference type="Pfam" id="PF08447">
    <property type="entry name" value="PAS_3"/>
    <property type="match status" value="1"/>
</dbReference>
<dbReference type="CDD" id="cd00130">
    <property type="entry name" value="PAS"/>
    <property type="match status" value="1"/>
</dbReference>
<evidence type="ECO:0000259" key="1">
    <source>
        <dbReference type="PROSITE" id="PS50112"/>
    </source>
</evidence>
<sequence>MVTSSLHTTDTEVEFADDIQLVSTTDLKGDITYANPAFCQVAGYRLEEMLGQHHNLVRHPDMPKAAFADLWAHLQAGKPWRGMVKNRCKDGRYYWVDAYVTPIYEDGAYSGEVEQPFRPT</sequence>
<accession>A0AAC9FNK7</accession>
<dbReference type="InterPro" id="IPR000014">
    <property type="entry name" value="PAS"/>
</dbReference>
<reference evidence="2 3" key="1">
    <citation type="journal article" date="2016" name="J. Clin. Microbiol.">
        <title>Detection and Whole-Genome Sequencing of Carbapenemase-Producing Aeromonas hydrophila Isolates from Routine Perirectal Surveillance Culture.</title>
        <authorList>
            <person name="Hughes H.Y."/>
            <person name="Conlan S.P."/>
            <person name="Lau A.F."/>
            <person name="Dekker J.P."/>
            <person name="Michelin A.V."/>
            <person name="Youn J.H."/>
            <person name="Henderson D.K."/>
            <person name="Frank K.M."/>
            <person name="Segre J.A."/>
            <person name="Palmore T.N."/>
        </authorList>
    </citation>
    <scope>NUCLEOTIDE SEQUENCE [LARGE SCALE GENOMIC DNA]</scope>
    <source>
        <strain evidence="2 3">AVNIH1</strain>
    </source>
</reference>
<protein>
    <recommendedName>
        <fullName evidence="1">PAS domain-containing protein</fullName>
    </recommendedName>
</protein>
<dbReference type="Gene3D" id="3.30.450.20">
    <property type="entry name" value="PAS domain"/>
    <property type="match status" value="1"/>
</dbReference>
<proteinExistence type="predicted"/>
<name>A0AAC9FNK7_AERVE</name>
<dbReference type="AlphaFoldDB" id="A0AAC9FNK7"/>
<dbReference type="Proteomes" id="UP000076809">
    <property type="component" value="Chromosome"/>
</dbReference>
<dbReference type="SUPFAM" id="SSF55785">
    <property type="entry name" value="PYP-like sensor domain (PAS domain)"/>
    <property type="match status" value="1"/>
</dbReference>
<dbReference type="InterPro" id="IPR035965">
    <property type="entry name" value="PAS-like_dom_sf"/>
</dbReference>
<dbReference type="PROSITE" id="PS50112">
    <property type="entry name" value="PAS"/>
    <property type="match status" value="1"/>
</dbReference>
<dbReference type="NCBIfam" id="TIGR00229">
    <property type="entry name" value="sensory_box"/>
    <property type="match status" value="1"/>
</dbReference>
<feature type="domain" description="PAS" evidence="1">
    <location>
        <begin position="26"/>
        <end position="61"/>
    </location>
</feature>
<evidence type="ECO:0000313" key="2">
    <source>
        <dbReference type="EMBL" id="ANB54901.1"/>
    </source>
</evidence>